<name>A0A371P416_9ACTN</name>
<proteinExistence type="predicted"/>
<sequence length="250" mass="27627">MAVPRPSLRTAFIGVVVALVGLHLASVTLAALPPNRYSDAVRSQTSYLDPYFTQNWRLFAPSPISEDRNLLVQAAYLDAGGRARRTAWIDWTAVELDLVRHRLVGGRAGYVTNKLVSPLLSRSEALDDSQRIVATSSPQADPLSWTELAEALEAADTPATVRIGYLRYDRTATRLATDVLTARYPRLELTAVRYAIRRQSVVPYAARDGSAAERRAARPPAVRDVGGWRRPTPGSPAELAAVRDFDRRHR</sequence>
<dbReference type="AlphaFoldDB" id="A0A371P416"/>
<keyword evidence="3" id="KW-1185">Reference proteome</keyword>
<dbReference type="EMBL" id="QUBR01000002">
    <property type="protein sequence ID" value="REK70681.1"/>
    <property type="molecule type" value="Genomic_DNA"/>
</dbReference>
<feature type="compositionally biased region" description="Basic and acidic residues" evidence="1">
    <location>
        <begin position="241"/>
        <end position="250"/>
    </location>
</feature>
<dbReference type="InterPro" id="IPR043857">
    <property type="entry name" value="DUF5819"/>
</dbReference>
<evidence type="ECO:0000313" key="2">
    <source>
        <dbReference type="EMBL" id="REK70681.1"/>
    </source>
</evidence>
<dbReference type="Proteomes" id="UP000265581">
    <property type="component" value="Unassembled WGS sequence"/>
</dbReference>
<protein>
    <submittedName>
        <fullName evidence="2">Uncharacterized protein</fullName>
    </submittedName>
</protein>
<accession>A0A371P416</accession>
<gene>
    <name evidence="2" type="ORF">DX116_16365</name>
</gene>
<dbReference type="Pfam" id="PF19136">
    <property type="entry name" value="DUF5819"/>
    <property type="match status" value="1"/>
</dbReference>
<feature type="region of interest" description="Disordered" evidence="1">
    <location>
        <begin position="209"/>
        <end position="250"/>
    </location>
</feature>
<evidence type="ECO:0000313" key="3">
    <source>
        <dbReference type="Proteomes" id="UP000265581"/>
    </source>
</evidence>
<organism evidence="2 3">
    <name type="scientific">Aeromicrobium endophyticum</name>
    <dbReference type="NCBI Taxonomy" id="2292704"/>
    <lineage>
        <taxon>Bacteria</taxon>
        <taxon>Bacillati</taxon>
        <taxon>Actinomycetota</taxon>
        <taxon>Actinomycetes</taxon>
        <taxon>Propionibacteriales</taxon>
        <taxon>Nocardioidaceae</taxon>
        <taxon>Aeromicrobium</taxon>
    </lineage>
</organism>
<evidence type="ECO:0000256" key="1">
    <source>
        <dbReference type="SAM" id="MobiDB-lite"/>
    </source>
</evidence>
<reference evidence="2 3" key="1">
    <citation type="submission" date="2018-08" db="EMBL/GenBank/DDBJ databases">
        <title>Aeromicrobium sp. M2KJ-4, whole genome shotgun sequence.</title>
        <authorList>
            <person name="Tuo L."/>
        </authorList>
    </citation>
    <scope>NUCLEOTIDE SEQUENCE [LARGE SCALE GENOMIC DNA]</scope>
    <source>
        <strain evidence="2 3">M2KJ-4</strain>
    </source>
</reference>
<comment type="caution">
    <text evidence="2">The sequence shown here is derived from an EMBL/GenBank/DDBJ whole genome shotgun (WGS) entry which is preliminary data.</text>
</comment>